<comment type="subcellular location">
    <subcellularLocation>
        <location evidence="1">Cell outer membrane</location>
    </subcellularLocation>
</comment>
<sequence>MRTFIRSTSTLSIAVAGGVLLLATGAGAQPVRKAPAQPLPPAASPQSPAAPGGPAGRPTAPVPGTAAGTPSTPSERIPVELTQTSPNGLTAEQVGQRAAATSYQAKASEEAVNSAAAKVDAAWAQFLPRLTGTARYTRLSDFTPPAFGSGGSLVVTDAPPGTRNPQTVAGGGFSFPLVLNNYLLQANITIPISDYFLKINQQYSAATHAETAARFDVAAARAKSSADGRVTYYNWLRARNAVVVAVLALQDQKNHLTDASNQFTVGNASRADVLRAETNVAAAELQVEQSKNLADLTEKQIRVAIHAKEGENIVPGEGLDTTPAPFPGNIKALTDEALANRFEIKSIDANAESARRQAKGARSAAYPSVSAFGNAYYANPNPRYVPQSDTWNGTWDVGAQLVWTPNDILTGTANASDFESRAAQLEAQRQVQRDGIEVEVMQAWQKIKEADVALESTKRQLASATEAYRVARELFNAGRGTSTTLTDSETELTKARLAELNAKVDARIARVQLDHALGRDTKDVKVQ</sequence>
<dbReference type="PANTHER" id="PTHR30026">
    <property type="entry name" value="OUTER MEMBRANE PROTEIN TOLC"/>
    <property type="match status" value="1"/>
</dbReference>
<evidence type="ECO:0000256" key="4">
    <source>
        <dbReference type="ARBA" id="ARBA00022452"/>
    </source>
</evidence>
<feature type="signal peptide" evidence="10">
    <location>
        <begin position="1"/>
        <end position="28"/>
    </location>
</feature>
<protein>
    <submittedName>
        <fullName evidence="11">TolC family protein</fullName>
    </submittedName>
</protein>
<evidence type="ECO:0000256" key="8">
    <source>
        <dbReference type="SAM" id="Coils"/>
    </source>
</evidence>
<feature type="coiled-coil region" evidence="8">
    <location>
        <begin position="447"/>
        <end position="474"/>
    </location>
</feature>
<keyword evidence="10" id="KW-0732">Signal</keyword>
<dbReference type="InterPro" id="IPR003423">
    <property type="entry name" value="OMP_efflux"/>
</dbReference>
<dbReference type="EMBL" id="CP089984">
    <property type="protein sequence ID" value="WXB13152.1"/>
    <property type="molecule type" value="Genomic_DNA"/>
</dbReference>
<reference evidence="11 12" key="1">
    <citation type="submission" date="2021-12" db="EMBL/GenBank/DDBJ databases">
        <title>Discovery of the Pendulisporaceae a myxobacterial family with distinct sporulation behavior and unique specialized metabolism.</title>
        <authorList>
            <person name="Garcia R."/>
            <person name="Popoff A."/>
            <person name="Bader C.D."/>
            <person name="Loehr J."/>
            <person name="Walesch S."/>
            <person name="Walt C."/>
            <person name="Boldt J."/>
            <person name="Bunk B."/>
            <person name="Haeckl F.J.F.P.J."/>
            <person name="Gunesch A.P."/>
            <person name="Birkelbach J."/>
            <person name="Nuebel U."/>
            <person name="Pietschmann T."/>
            <person name="Bach T."/>
            <person name="Mueller R."/>
        </authorList>
    </citation>
    <scope>NUCLEOTIDE SEQUENCE [LARGE SCALE GENOMIC DNA]</scope>
    <source>
        <strain evidence="11 12">MSr11954</strain>
    </source>
</reference>
<evidence type="ECO:0000256" key="1">
    <source>
        <dbReference type="ARBA" id="ARBA00004442"/>
    </source>
</evidence>
<dbReference type="Proteomes" id="UP001370348">
    <property type="component" value="Chromosome"/>
</dbReference>
<keyword evidence="8" id="KW-0175">Coiled coil</keyword>
<gene>
    <name evidence="11" type="ORF">LZC94_35560</name>
</gene>
<evidence type="ECO:0000256" key="10">
    <source>
        <dbReference type="SAM" id="SignalP"/>
    </source>
</evidence>
<evidence type="ECO:0000256" key="3">
    <source>
        <dbReference type="ARBA" id="ARBA00022448"/>
    </source>
</evidence>
<feature type="chain" id="PRO_5045663819" evidence="10">
    <location>
        <begin position="29"/>
        <end position="527"/>
    </location>
</feature>
<dbReference type="RefSeq" id="WP_394822771.1">
    <property type="nucleotide sequence ID" value="NZ_CP089984.1"/>
</dbReference>
<keyword evidence="5" id="KW-0812">Transmembrane</keyword>
<name>A0ABZ2LVX6_9BACT</name>
<evidence type="ECO:0000256" key="7">
    <source>
        <dbReference type="ARBA" id="ARBA00023237"/>
    </source>
</evidence>
<keyword evidence="12" id="KW-1185">Reference proteome</keyword>
<organism evidence="11 12">
    <name type="scientific">Pendulispora albinea</name>
    <dbReference type="NCBI Taxonomy" id="2741071"/>
    <lineage>
        <taxon>Bacteria</taxon>
        <taxon>Pseudomonadati</taxon>
        <taxon>Myxococcota</taxon>
        <taxon>Myxococcia</taxon>
        <taxon>Myxococcales</taxon>
        <taxon>Sorangiineae</taxon>
        <taxon>Pendulisporaceae</taxon>
        <taxon>Pendulispora</taxon>
    </lineage>
</organism>
<dbReference type="PANTHER" id="PTHR30026:SF21">
    <property type="entry name" value="SLR1270 PROTEIN"/>
    <property type="match status" value="1"/>
</dbReference>
<evidence type="ECO:0000313" key="12">
    <source>
        <dbReference type="Proteomes" id="UP001370348"/>
    </source>
</evidence>
<evidence type="ECO:0000256" key="2">
    <source>
        <dbReference type="ARBA" id="ARBA00007613"/>
    </source>
</evidence>
<accession>A0ABZ2LVX6</accession>
<keyword evidence="7" id="KW-0998">Cell outer membrane</keyword>
<feature type="region of interest" description="Disordered" evidence="9">
    <location>
        <begin position="31"/>
        <end position="78"/>
    </location>
</feature>
<evidence type="ECO:0000256" key="5">
    <source>
        <dbReference type="ARBA" id="ARBA00022692"/>
    </source>
</evidence>
<dbReference type="SUPFAM" id="SSF56954">
    <property type="entry name" value="Outer membrane efflux proteins (OEP)"/>
    <property type="match status" value="1"/>
</dbReference>
<feature type="compositionally biased region" description="Low complexity" evidence="9">
    <location>
        <begin position="44"/>
        <end position="74"/>
    </location>
</feature>
<feature type="coiled-coil region" evidence="8">
    <location>
        <begin position="273"/>
        <end position="300"/>
    </location>
</feature>
<dbReference type="Gene3D" id="1.20.1600.10">
    <property type="entry name" value="Outer membrane efflux proteins (OEP)"/>
    <property type="match status" value="1"/>
</dbReference>
<keyword evidence="6" id="KW-0472">Membrane</keyword>
<evidence type="ECO:0000313" key="11">
    <source>
        <dbReference type="EMBL" id="WXB13152.1"/>
    </source>
</evidence>
<comment type="similarity">
    <text evidence="2">Belongs to the outer membrane factor (OMF) (TC 1.B.17) family.</text>
</comment>
<dbReference type="Pfam" id="PF02321">
    <property type="entry name" value="OEP"/>
    <property type="match status" value="2"/>
</dbReference>
<keyword evidence="4" id="KW-1134">Transmembrane beta strand</keyword>
<evidence type="ECO:0000256" key="9">
    <source>
        <dbReference type="SAM" id="MobiDB-lite"/>
    </source>
</evidence>
<keyword evidence="3" id="KW-0813">Transport</keyword>
<dbReference type="InterPro" id="IPR051906">
    <property type="entry name" value="TolC-like"/>
</dbReference>
<evidence type="ECO:0000256" key="6">
    <source>
        <dbReference type="ARBA" id="ARBA00023136"/>
    </source>
</evidence>
<proteinExistence type="inferred from homology"/>